<evidence type="ECO:0000256" key="1">
    <source>
        <dbReference type="ARBA" id="ARBA00004167"/>
    </source>
</evidence>
<evidence type="ECO:0000313" key="7">
    <source>
        <dbReference type="Proteomes" id="UP000647133"/>
    </source>
</evidence>
<dbReference type="PANTHER" id="PTHR30441:SF4">
    <property type="entry name" value="PROTEIN ASMA"/>
    <property type="match status" value="1"/>
</dbReference>
<dbReference type="InterPro" id="IPR007452">
    <property type="entry name" value="TamB_C"/>
</dbReference>
<organism evidence="6 7">
    <name type="scientific">Echinicola arenosa</name>
    <dbReference type="NCBI Taxonomy" id="2774144"/>
    <lineage>
        <taxon>Bacteria</taxon>
        <taxon>Pseudomonadati</taxon>
        <taxon>Bacteroidota</taxon>
        <taxon>Cytophagia</taxon>
        <taxon>Cytophagales</taxon>
        <taxon>Cyclobacteriaceae</taxon>
        <taxon>Echinicola</taxon>
    </lineage>
</organism>
<keyword evidence="2" id="KW-0812">Transmembrane</keyword>
<feature type="domain" description="Translocation and assembly module TamB C-terminal" evidence="5">
    <location>
        <begin position="1030"/>
        <end position="1445"/>
    </location>
</feature>
<dbReference type="Proteomes" id="UP000647133">
    <property type="component" value="Unassembled WGS sequence"/>
</dbReference>
<keyword evidence="7" id="KW-1185">Reference proteome</keyword>
<evidence type="ECO:0000313" key="6">
    <source>
        <dbReference type="EMBL" id="MBD8487871.1"/>
    </source>
</evidence>
<sequence>MEKKSKVTEFLQKALRGMLRVAVFLLLIIILAAIALQIPSIQTSATQFLAEQLSKNTGFETKIQKVNIRWWDAINLKGLTVHDPKDSLMADFQDVYIDFSLRGLLDSNEPGLDEIQLKGGQLRFLTHPDEDLPNISLFINQINGFLGKRKKQKTASTSQFSIDRMSFEGTSLDIFDLRKTPIDDGFDYTRLRFRNLIGGARDFLSKDGKISFDIRYLRGLEATSGMEFQQLLANFSYSGQAMEFKDLFFKSNETIVKNYLKFSYENIKSLSDFNNQVTISAILDESILDIKDLKYFTDKIPDFDDRIFLSGAIKGKVSDLYSEELLIRFGERSALFGQFKIDGLPKVDSTFFQLSLVNSSVTSTDLAPYLNEKSRKEISKFRDIHFDTDFNGYLTRFQAKGEFRTQIGTVAGKLNYLIDDNSPRYYGQLTVNNLDLGRIMEDRETYQRISLKGNLRGTGTTLETALLELDAKVSKVGINQYNYTEITTNATYGKDLFKGRLTIKDPNLKMSLDGILDLRNGKDSARLSAKLDTVFLQNLHLTEKEFFVSGGVELDTKGTDLDKVEGIARFRDLLISHQGRNLAIDNFFFQSVFAEETRMISLNSDLLVASISGKFQAKEVYRDIQYLLDDYLAIITNTDIEKKPDKLEGLNEYNLDINMSLNDINPIVQLFVPSLYISKNTSVEGAFYQTVENTIFNFYSGIDTIQYDSKIFLENDLDFNTSKIRNSREVLAAFYINSKEQQLTQDVVFNNLSMEAIWDESAIDFNLGIDQLKTDSYAQIQSEIQLSPSQTSIVFAPSDIKILENYWEFDEDNSIVISEGQIDFDNLKLSNDGQFLALNGRINENPEEILSFEINDVNLDFLNTFDTKQYQGTANGIFAFNNFSERAGSYGSITLDSLRINNFLIGNLEAATYFENEKVNLNLTNYRDDQKTVEITGFLNTNDDQLALEGNFENTKLDILEPFLSDYLTEFGGTVSGNIEMTGTLKQPNVRGIGKLTGGGVKVNYLNTYYTVDGNINFTPNEISFKGLNITDIQGNTARMNGGIAHDGFKNFVLDISSDLNNFQVLNTSSRDNDLFYGTAYASGKLEIFGAASNLDITANATTRPNTKIYIPIGESEGQAQEEFINIINVRDTTREIQIEEAVEKLEIDNVRMNFVLDVTPDAYTEIQIDPRTGENIQGRGRGVLNLNIDTQGNFSMTGDYEIVDAKYNFSLYNIINRQFEILPGGRISWYGDPYGGVMNIKATYEENVSLTSLQNTQTSNSEFDNSQLYRRYPVKVIMDLDGPLLTPDINFDFDFSEFPDGESQTTISAFKNRIANDEQEKNRQVFSLIMLRRFSPEGQFNSAGIGFSNLSQLVSSQLNALISQVDQNLEINIDLASLDNTALETFQLRVAYTFLDGRLRVTRDGSFTDPQGNADFSSIAGDWQAEYLITDDGRYRIRIYNRNNFNSFTSTLNITDRVNTYGVSVSQTLLFSSLKELFQNIGRSKKEKLLINDTDDFLRYDYQNNSTPTAPDPISPADSIKINIIDAKPKDENKLASPNN</sequence>
<accession>A0ABR9AGH6</accession>
<dbReference type="PANTHER" id="PTHR30441">
    <property type="entry name" value="DUF748 DOMAIN-CONTAINING PROTEIN"/>
    <property type="match status" value="1"/>
</dbReference>
<dbReference type="EMBL" id="JACYTQ010000001">
    <property type="protein sequence ID" value="MBD8487871.1"/>
    <property type="molecule type" value="Genomic_DNA"/>
</dbReference>
<name>A0ABR9AGH6_9BACT</name>
<keyword evidence="3" id="KW-1133">Transmembrane helix</keyword>
<evidence type="ECO:0000256" key="3">
    <source>
        <dbReference type="ARBA" id="ARBA00022989"/>
    </source>
</evidence>
<proteinExistence type="predicted"/>
<dbReference type="Pfam" id="PF04357">
    <property type="entry name" value="TamB"/>
    <property type="match status" value="1"/>
</dbReference>
<keyword evidence="4" id="KW-0472">Membrane</keyword>
<comment type="caution">
    <text evidence="6">The sequence shown here is derived from an EMBL/GenBank/DDBJ whole genome shotgun (WGS) entry which is preliminary data.</text>
</comment>
<dbReference type="RefSeq" id="WP_192008463.1">
    <property type="nucleotide sequence ID" value="NZ_JACYTQ010000001.1"/>
</dbReference>
<protein>
    <submittedName>
        <fullName evidence="6">Translocation/assembly module TamB</fullName>
    </submittedName>
</protein>
<dbReference type="InterPro" id="IPR052894">
    <property type="entry name" value="AsmA-related"/>
</dbReference>
<gene>
    <name evidence="6" type="ORF">IFO69_03820</name>
</gene>
<evidence type="ECO:0000256" key="4">
    <source>
        <dbReference type="ARBA" id="ARBA00023136"/>
    </source>
</evidence>
<evidence type="ECO:0000259" key="5">
    <source>
        <dbReference type="Pfam" id="PF04357"/>
    </source>
</evidence>
<comment type="subcellular location">
    <subcellularLocation>
        <location evidence="1">Membrane</location>
        <topology evidence="1">Single-pass membrane protein</topology>
    </subcellularLocation>
</comment>
<evidence type="ECO:0000256" key="2">
    <source>
        <dbReference type="ARBA" id="ARBA00022692"/>
    </source>
</evidence>
<reference evidence="6 7" key="1">
    <citation type="submission" date="2020-09" db="EMBL/GenBank/DDBJ databases">
        <title>Echinicola sp. CAU 1574 isolated from sand of Sido Beach.</title>
        <authorList>
            <person name="Kim W."/>
        </authorList>
    </citation>
    <scope>NUCLEOTIDE SEQUENCE [LARGE SCALE GENOMIC DNA]</scope>
    <source>
        <strain evidence="6 7">CAU 1574</strain>
    </source>
</reference>